<dbReference type="CDD" id="cd00680">
    <property type="entry name" value="RHO_alpha_C"/>
    <property type="match status" value="1"/>
</dbReference>
<comment type="catalytic activity">
    <reaction evidence="13">
        <text>choline + 2 reduced [2Fe-2S]-[ferredoxin] + O2 + 2 H(+) = betaine aldehyde hydrate + 2 oxidized [2Fe-2S]-[ferredoxin] + H2O</text>
        <dbReference type="Rhea" id="RHEA:17769"/>
        <dbReference type="Rhea" id="RHEA-COMP:10000"/>
        <dbReference type="Rhea" id="RHEA-COMP:10001"/>
        <dbReference type="ChEBI" id="CHEBI:15354"/>
        <dbReference type="ChEBI" id="CHEBI:15377"/>
        <dbReference type="ChEBI" id="CHEBI:15378"/>
        <dbReference type="ChEBI" id="CHEBI:15379"/>
        <dbReference type="ChEBI" id="CHEBI:15870"/>
        <dbReference type="ChEBI" id="CHEBI:33737"/>
        <dbReference type="ChEBI" id="CHEBI:33738"/>
        <dbReference type="EC" id="1.14.15.7"/>
    </reaction>
</comment>
<comment type="function">
    <text evidence="2">Catalyzes the first step of the osmoprotectant glycine betaine synthesis.</text>
</comment>
<dbReference type="PROSITE" id="PS51296">
    <property type="entry name" value="RIESKE"/>
    <property type="match status" value="1"/>
</dbReference>
<dbReference type="GO" id="GO:0051537">
    <property type="term" value="F:2 iron, 2 sulfur cluster binding"/>
    <property type="evidence" value="ECO:0007669"/>
    <property type="project" value="UniProtKB-KW"/>
</dbReference>
<evidence type="ECO:0000256" key="12">
    <source>
        <dbReference type="ARBA" id="ARBA00023027"/>
    </source>
</evidence>
<gene>
    <name evidence="15" type="ORF">K461DRAFT_275481</name>
</gene>
<dbReference type="AlphaFoldDB" id="A0A9P4J7L6"/>
<keyword evidence="12" id="KW-0520">NAD</keyword>
<protein>
    <recommendedName>
        <fullName evidence="6">Choline monooxygenase, chloroplastic</fullName>
        <ecNumber evidence="5">1.14.15.7</ecNumber>
    </recommendedName>
</protein>
<comment type="cofactor">
    <cofactor evidence="1">
        <name>Fe cation</name>
        <dbReference type="ChEBI" id="CHEBI:24875"/>
    </cofactor>
</comment>
<dbReference type="InterPro" id="IPR017941">
    <property type="entry name" value="Rieske_2Fe-2S"/>
</dbReference>
<keyword evidence="16" id="KW-1185">Reference proteome</keyword>
<evidence type="ECO:0000256" key="2">
    <source>
        <dbReference type="ARBA" id="ARBA00002149"/>
    </source>
</evidence>
<comment type="caution">
    <text evidence="15">The sequence shown here is derived from an EMBL/GenBank/DDBJ whole genome shotgun (WGS) entry which is preliminary data.</text>
</comment>
<dbReference type="CDD" id="cd03469">
    <property type="entry name" value="Rieske_RO_Alpha_N"/>
    <property type="match status" value="1"/>
</dbReference>
<dbReference type="OrthoDB" id="426882at2759"/>
<sequence length="411" mass="47312">MALAGIARYGFKNVPVDASATATRALPASWYTSQDMYELERRAIFSRKWLFMTHESRMKNPGDFLRYEIAGYGVILTRDREGNINAFHNVCRHRAYPVIEKSEGNAKILACRYHGWSYGLNGKLAKAPGYHDLGGFDKTQNGLLPIHVHIDVNGFVWINLDGKETPEVPWTEDFDGVDKQERYKLYNFEDYEFDHAYELDGKYNWKILSDNFNECYHCPTTHSDIPSFIDLEHFDSNLKDGHIQHDSASSEEHKANGVQTASTYYFPNTAMVVSPHWMMVQKFFPNGPNSSSMHYEIFRNKNSSDEDFQLIAQMYKRVMEEDKVLCNNAQKNLNAGVFVSGEMHPRMEKAPLFFQKTARDVVYEHHKREKEAGKEIWPAKQGLTYNSAISQEDVDFCEGLSCSTNKAQLAW</sequence>
<keyword evidence="7" id="KW-0001">2Fe-2S</keyword>
<dbReference type="EC" id="1.14.15.7" evidence="5"/>
<dbReference type="Pfam" id="PF00355">
    <property type="entry name" value="Rieske"/>
    <property type="match status" value="1"/>
</dbReference>
<evidence type="ECO:0000313" key="16">
    <source>
        <dbReference type="Proteomes" id="UP000799439"/>
    </source>
</evidence>
<dbReference type="InterPro" id="IPR001663">
    <property type="entry name" value="Rng_hydr_dOase-A"/>
</dbReference>
<evidence type="ECO:0000313" key="15">
    <source>
        <dbReference type="EMBL" id="KAF2156369.1"/>
    </source>
</evidence>
<evidence type="ECO:0000256" key="9">
    <source>
        <dbReference type="ARBA" id="ARBA00023002"/>
    </source>
</evidence>
<dbReference type="PROSITE" id="PS00570">
    <property type="entry name" value="RING_HYDROXYL_ALPHA"/>
    <property type="match status" value="1"/>
</dbReference>
<dbReference type="PRINTS" id="PR00090">
    <property type="entry name" value="RNGDIOXGNASE"/>
</dbReference>
<dbReference type="Gene3D" id="3.90.380.10">
    <property type="entry name" value="Naphthalene 1,2-dioxygenase Alpha Subunit, Chain A, domain 1"/>
    <property type="match status" value="2"/>
</dbReference>
<dbReference type="PANTHER" id="PTHR43756:SF5">
    <property type="entry name" value="CHOLINE MONOOXYGENASE, CHLOROPLASTIC"/>
    <property type="match status" value="1"/>
</dbReference>
<evidence type="ECO:0000256" key="5">
    <source>
        <dbReference type="ARBA" id="ARBA00012763"/>
    </source>
</evidence>
<evidence type="ECO:0000256" key="10">
    <source>
        <dbReference type="ARBA" id="ARBA00023004"/>
    </source>
</evidence>
<dbReference type="GO" id="GO:0005506">
    <property type="term" value="F:iron ion binding"/>
    <property type="evidence" value="ECO:0007669"/>
    <property type="project" value="InterPro"/>
</dbReference>
<reference evidence="15" key="1">
    <citation type="journal article" date="2020" name="Stud. Mycol.">
        <title>101 Dothideomycetes genomes: a test case for predicting lifestyles and emergence of pathogens.</title>
        <authorList>
            <person name="Haridas S."/>
            <person name="Albert R."/>
            <person name="Binder M."/>
            <person name="Bloem J."/>
            <person name="Labutti K."/>
            <person name="Salamov A."/>
            <person name="Andreopoulos B."/>
            <person name="Baker S."/>
            <person name="Barry K."/>
            <person name="Bills G."/>
            <person name="Bluhm B."/>
            <person name="Cannon C."/>
            <person name="Castanera R."/>
            <person name="Culley D."/>
            <person name="Daum C."/>
            <person name="Ezra D."/>
            <person name="Gonzalez J."/>
            <person name="Henrissat B."/>
            <person name="Kuo A."/>
            <person name="Liang C."/>
            <person name="Lipzen A."/>
            <person name="Lutzoni F."/>
            <person name="Magnuson J."/>
            <person name="Mondo S."/>
            <person name="Nolan M."/>
            <person name="Ohm R."/>
            <person name="Pangilinan J."/>
            <person name="Park H.-J."/>
            <person name="Ramirez L."/>
            <person name="Alfaro M."/>
            <person name="Sun H."/>
            <person name="Tritt A."/>
            <person name="Yoshinaga Y."/>
            <person name="Zwiers L.-H."/>
            <person name="Turgeon B."/>
            <person name="Goodwin S."/>
            <person name="Spatafora J."/>
            <person name="Crous P."/>
            <person name="Grigoriev I."/>
        </authorList>
    </citation>
    <scope>NUCLEOTIDE SEQUENCE</scope>
    <source>
        <strain evidence="15">CBS 260.36</strain>
    </source>
</reference>
<dbReference type="PANTHER" id="PTHR43756">
    <property type="entry name" value="CHOLINE MONOOXYGENASE, CHLOROPLASTIC"/>
    <property type="match status" value="1"/>
</dbReference>
<evidence type="ECO:0000256" key="7">
    <source>
        <dbReference type="ARBA" id="ARBA00022714"/>
    </source>
</evidence>
<organism evidence="15 16">
    <name type="scientific">Myriangium duriaei CBS 260.36</name>
    <dbReference type="NCBI Taxonomy" id="1168546"/>
    <lineage>
        <taxon>Eukaryota</taxon>
        <taxon>Fungi</taxon>
        <taxon>Dikarya</taxon>
        <taxon>Ascomycota</taxon>
        <taxon>Pezizomycotina</taxon>
        <taxon>Dothideomycetes</taxon>
        <taxon>Dothideomycetidae</taxon>
        <taxon>Myriangiales</taxon>
        <taxon>Myriangiaceae</taxon>
        <taxon>Myriangium</taxon>
    </lineage>
</organism>
<evidence type="ECO:0000256" key="4">
    <source>
        <dbReference type="ARBA" id="ARBA00010848"/>
    </source>
</evidence>
<dbReference type="Gene3D" id="2.102.10.10">
    <property type="entry name" value="Rieske [2Fe-2S] iron-sulphur domain"/>
    <property type="match status" value="1"/>
</dbReference>
<dbReference type="InterPro" id="IPR015879">
    <property type="entry name" value="Ring_hydroxy_dOase_asu_C_dom"/>
</dbReference>
<dbReference type="SUPFAM" id="SSF55961">
    <property type="entry name" value="Bet v1-like"/>
    <property type="match status" value="1"/>
</dbReference>
<evidence type="ECO:0000256" key="8">
    <source>
        <dbReference type="ARBA" id="ARBA00022723"/>
    </source>
</evidence>
<keyword evidence="9" id="KW-0560">Oxidoreductase</keyword>
<dbReference type="InterPro" id="IPR015881">
    <property type="entry name" value="ARHD_Rieske_2Fe_2S"/>
</dbReference>
<dbReference type="SUPFAM" id="SSF50022">
    <property type="entry name" value="ISP domain"/>
    <property type="match status" value="1"/>
</dbReference>
<comment type="pathway">
    <text evidence="3">Amine and polyamine biosynthesis; betaine biosynthesis via choline pathway; betaine aldehyde from choline (monooxygenase route): step 1/1.</text>
</comment>
<keyword evidence="10" id="KW-0408">Iron</keyword>
<evidence type="ECO:0000256" key="3">
    <source>
        <dbReference type="ARBA" id="ARBA00004866"/>
    </source>
</evidence>
<evidence type="ECO:0000259" key="14">
    <source>
        <dbReference type="PROSITE" id="PS51296"/>
    </source>
</evidence>
<dbReference type="Pfam" id="PF00848">
    <property type="entry name" value="Ring_hydroxyl_A"/>
    <property type="match status" value="2"/>
</dbReference>
<feature type="domain" description="Rieske" evidence="14">
    <location>
        <begin position="50"/>
        <end position="158"/>
    </location>
</feature>
<keyword evidence="8" id="KW-0479">Metal-binding</keyword>
<proteinExistence type="inferred from homology"/>
<evidence type="ECO:0000256" key="1">
    <source>
        <dbReference type="ARBA" id="ARBA00001962"/>
    </source>
</evidence>
<accession>A0A9P4J7L6</accession>
<evidence type="ECO:0000256" key="11">
    <source>
        <dbReference type="ARBA" id="ARBA00023014"/>
    </source>
</evidence>
<comment type="similarity">
    <text evidence="4">Belongs to the choline monooxygenase family.</text>
</comment>
<evidence type="ECO:0000256" key="6">
    <source>
        <dbReference type="ARBA" id="ARBA00014931"/>
    </source>
</evidence>
<name>A0A9P4J7L6_9PEZI</name>
<dbReference type="InterPro" id="IPR036922">
    <property type="entry name" value="Rieske_2Fe-2S_sf"/>
</dbReference>
<keyword evidence="11" id="KW-0411">Iron-sulfur</keyword>
<dbReference type="Proteomes" id="UP000799439">
    <property type="component" value="Unassembled WGS sequence"/>
</dbReference>
<dbReference type="GO" id="GO:0019133">
    <property type="term" value="F:choline monooxygenase activity"/>
    <property type="evidence" value="ECO:0007669"/>
    <property type="project" value="UniProtKB-EC"/>
</dbReference>
<dbReference type="EMBL" id="ML996082">
    <property type="protein sequence ID" value="KAF2156369.1"/>
    <property type="molecule type" value="Genomic_DNA"/>
</dbReference>
<evidence type="ECO:0000256" key="13">
    <source>
        <dbReference type="ARBA" id="ARBA00049097"/>
    </source>
</evidence>